<reference evidence="1 2" key="1">
    <citation type="submission" date="2018-06" db="EMBL/GenBank/DDBJ databases">
        <authorList>
            <consortium name="Pathogen Informatics"/>
            <person name="Doyle S."/>
        </authorList>
    </citation>
    <scope>NUCLEOTIDE SEQUENCE [LARGE SCALE GENOMIC DNA]</scope>
    <source>
        <strain evidence="1 2">NCTC10684</strain>
    </source>
</reference>
<sequence length="166" mass="18520">MASEDHPLLRALIAAVSLFVLPFPVAHAFEFPIDHTGYGQHLRELCLIKARVAMPDTEFVASARFCSLYIETPLVSAASCTDTPETCTRRFLSDYFNVRLSRPIENLTRCDDRGCKVYYNFRDAENRYESATECGFDIGGIAGVVEGKVVTMVVNVSINRNCLRDG</sequence>
<accession>A0A380WPE2</accession>
<dbReference type="AlphaFoldDB" id="A0A380WPE2"/>
<gene>
    <name evidence="1" type="ORF">NCTC10684_03923</name>
</gene>
<dbReference type="OrthoDB" id="8115090at2"/>
<dbReference type="Proteomes" id="UP000254701">
    <property type="component" value="Unassembled WGS sequence"/>
</dbReference>
<evidence type="ECO:0000313" key="1">
    <source>
        <dbReference type="EMBL" id="SUU90665.1"/>
    </source>
</evidence>
<proteinExistence type="predicted"/>
<organism evidence="1 2">
    <name type="scientific">Aminobacter aminovorans</name>
    <name type="common">Chelatobacter heintzii</name>
    <dbReference type="NCBI Taxonomy" id="83263"/>
    <lineage>
        <taxon>Bacteria</taxon>
        <taxon>Pseudomonadati</taxon>
        <taxon>Pseudomonadota</taxon>
        <taxon>Alphaproteobacteria</taxon>
        <taxon>Hyphomicrobiales</taxon>
        <taxon>Phyllobacteriaceae</taxon>
        <taxon>Aminobacter</taxon>
    </lineage>
</organism>
<protein>
    <submittedName>
        <fullName evidence="1">Uncharacterized protein</fullName>
    </submittedName>
</protein>
<dbReference type="EMBL" id="UFSM01000001">
    <property type="protein sequence ID" value="SUU90665.1"/>
    <property type="molecule type" value="Genomic_DNA"/>
</dbReference>
<dbReference type="RefSeq" id="WP_115732627.1">
    <property type="nucleotide sequence ID" value="NZ_BAAAVY010000037.1"/>
</dbReference>
<evidence type="ECO:0000313" key="2">
    <source>
        <dbReference type="Proteomes" id="UP000254701"/>
    </source>
</evidence>
<name>A0A380WPE2_AMIAI</name>